<dbReference type="InterPro" id="IPR039480">
    <property type="entry name" value="C-C_Bond_Lyase-like"/>
</dbReference>
<keyword evidence="3 4" id="KW-0460">Magnesium</keyword>
<feature type="binding site" evidence="4">
    <location>
        <position position="202"/>
    </location>
    <ligand>
        <name>Mg(2+)</name>
        <dbReference type="ChEBI" id="CHEBI:18420"/>
    </ligand>
</feature>
<gene>
    <name evidence="5" type="ORF">NCTC11085_01415</name>
</gene>
<dbReference type="PANTHER" id="PTHR32308:SF10">
    <property type="entry name" value="CITRATE LYASE SUBUNIT BETA"/>
    <property type="match status" value="1"/>
</dbReference>
<sequence>MKFTYDSIPLFKEGCQFNQNSPKDLLQYAIAGLLYMPAHRTLIVDEIIAGLHPCCSSICLDLEDSIGDGTVHQAELQLFETLDKLNQALETGQLDFDSLPLIFIRVRSSQQFNQMLDHSSPDIFKLVSGFNFPKFDSTTAPAYLQVFDNFSKRTNQTFYIMPILESESVMKKNTRMEELLFISELLKPYKEQVLNIRVGATDFSNIFGIRRNVHQTIYDVKLIADCLTDILNIFSADYICSGPVWEYFNSRFQDGNWAHGLKKELELDRLNGFIGKTCIHPSQLSLIAENNIVSLEDYQDALTILNTNQQQIGVIKGYKENRMNEMKPHSKWAKKIIQLATVYGVAEGDNTKDNSLKS</sequence>
<evidence type="ECO:0000256" key="2">
    <source>
        <dbReference type="ARBA" id="ARBA00022723"/>
    </source>
</evidence>
<dbReference type="Gene3D" id="3.20.20.60">
    <property type="entry name" value="Phosphoenolpyruvate-binding domains"/>
    <property type="match status" value="1"/>
</dbReference>
<dbReference type="InterPro" id="IPR040442">
    <property type="entry name" value="Pyrv_kinase-like_dom_sf"/>
</dbReference>
<dbReference type="RefSeq" id="WP_002924272.1">
    <property type="nucleotide sequence ID" value="NZ_CP071418.1"/>
</dbReference>
<dbReference type="GO" id="GO:0006107">
    <property type="term" value="P:oxaloacetate metabolic process"/>
    <property type="evidence" value="ECO:0007669"/>
    <property type="project" value="TreeGrafter"/>
</dbReference>
<dbReference type="EMBL" id="LS483346">
    <property type="protein sequence ID" value="SQF35039.1"/>
    <property type="molecule type" value="Genomic_DNA"/>
</dbReference>
<evidence type="ECO:0000313" key="6">
    <source>
        <dbReference type="Proteomes" id="UP000249623"/>
    </source>
</evidence>
<dbReference type="PIRSF" id="PIRSF015582">
    <property type="entry name" value="Cit_lyase_B"/>
    <property type="match status" value="1"/>
</dbReference>
<dbReference type="InterPro" id="IPR011206">
    <property type="entry name" value="Citrate_lyase_beta/mcl1/mcl2"/>
</dbReference>
<organism evidence="5 6">
    <name type="scientific">Streptococcus sanguinis</name>
    <dbReference type="NCBI Taxonomy" id="1305"/>
    <lineage>
        <taxon>Bacteria</taxon>
        <taxon>Bacillati</taxon>
        <taxon>Bacillota</taxon>
        <taxon>Bacilli</taxon>
        <taxon>Lactobacillales</taxon>
        <taxon>Streptococcaceae</taxon>
        <taxon>Streptococcus</taxon>
    </lineage>
</organism>
<evidence type="ECO:0000313" key="5">
    <source>
        <dbReference type="EMBL" id="SQF35039.1"/>
    </source>
</evidence>
<dbReference type="Proteomes" id="UP000249623">
    <property type="component" value="Chromosome 1"/>
</dbReference>
<protein>
    <submittedName>
        <fullName evidence="5">Citrate lyase subunit beta</fullName>
    </submittedName>
</protein>
<accession>A0A2X3VH23</accession>
<evidence type="ECO:0000256" key="1">
    <source>
        <dbReference type="ARBA" id="ARBA00001946"/>
    </source>
</evidence>
<evidence type="ECO:0000256" key="3">
    <source>
        <dbReference type="ARBA" id="ARBA00022842"/>
    </source>
</evidence>
<reference evidence="5 6" key="1">
    <citation type="submission" date="2018-06" db="EMBL/GenBank/DDBJ databases">
        <authorList>
            <consortium name="Pathogen Informatics"/>
            <person name="Doyle S."/>
        </authorList>
    </citation>
    <scope>NUCLEOTIDE SEQUENCE [LARGE SCALE GENOMIC DNA]</scope>
    <source>
        <strain evidence="5 6">NCTC11085</strain>
    </source>
</reference>
<name>A0A2X3VH23_STRSA</name>
<dbReference type="AlphaFoldDB" id="A0A2X3VH23"/>
<keyword evidence="5" id="KW-0456">Lyase</keyword>
<dbReference type="PANTHER" id="PTHR32308">
    <property type="entry name" value="LYASE BETA SUBUNIT, PUTATIVE (AFU_ORTHOLOGUE AFUA_4G13030)-RELATED"/>
    <property type="match status" value="1"/>
</dbReference>
<dbReference type="Pfam" id="PF15617">
    <property type="entry name" value="C-C_Bond_Lyase"/>
    <property type="match status" value="1"/>
</dbReference>
<dbReference type="GO" id="GO:0000287">
    <property type="term" value="F:magnesium ion binding"/>
    <property type="evidence" value="ECO:0007669"/>
    <property type="project" value="TreeGrafter"/>
</dbReference>
<comment type="cofactor">
    <cofactor evidence="1">
        <name>Mg(2+)</name>
        <dbReference type="ChEBI" id="CHEBI:18420"/>
    </cofactor>
</comment>
<proteinExistence type="predicted"/>
<dbReference type="SUPFAM" id="SSF51621">
    <property type="entry name" value="Phosphoenolpyruvate/pyruvate domain"/>
    <property type="match status" value="1"/>
</dbReference>
<dbReference type="InterPro" id="IPR015813">
    <property type="entry name" value="Pyrv/PenolPyrv_kinase-like_dom"/>
</dbReference>
<keyword evidence="2 4" id="KW-0479">Metal-binding</keyword>
<dbReference type="GO" id="GO:0016829">
    <property type="term" value="F:lyase activity"/>
    <property type="evidence" value="ECO:0007669"/>
    <property type="project" value="UniProtKB-KW"/>
</dbReference>
<evidence type="ECO:0000256" key="4">
    <source>
        <dbReference type="PIRSR" id="PIRSR015582-2"/>
    </source>
</evidence>